<sequence length="1197" mass="136521">MHRRRWCRTIDMRILRKKHISVVILLAVAMLLTVSCSTQKNTAMTRFYHSFTANYNTYFNGHQAFTEGVQSQEKSNKDDYTQIIPVFPVGNESTRSAGKSNFETAIKKAEKAIKAHSIQAKPDLSARERRSAKGKQKLAMVEYNPFLKNAWMMMGKSQFYKGEFIEAASTFGYIIRMYAAEPKVANEARTWLARCYSGIDWHYDAENTLRLVSKDSMTSRISKEYQLSMADLLVRQEQFDAAIPFLTYSAKHTGSSLQKARLWFLLAQLYRMKGDTKLAYKSLSKTISKNPPFELDFAARIMQTQVLSTNSSQGVRMISKLKRMSHNPKYKDHLEQVYFAMGNIYLAREDTTNAIASYEKGRTKSTSSSIEKGVLLLKLGELYWDIRRYDHAQKCYSEAIGMLDKKREGYDEATRRSKVLDKLVPYTNAVHLQDSLQALSVMDEKDRNAAIDRAIEMEKARQEAERKAKKDSAAQARANEMDGDNGTLPGNNNRNNSKGNANNTGETVTWYFYNPQAVLQGKENFRKIWGQRKNEDNWRRSNRTVLADIKEEIDLDNLTDEQKDSLAQEEARADSIAKAEKDSMSLDVNNPLKRDYYMKQIPFTQEQKDASNLIIMDGLHHAGVIMKDDMEDKDLAESMLGRVVNQYPTYSQMQDVYYQLFLMYLRWNEPDKAERYKLLLQEQYPESDTTKIVTNPNFERNMKFGRELEDRLYTETYEAFKLHDYATVEENTRISGEEFPDGINRPKFLFVSALSRLTPETDKEIAKELRELVKKFPDSDVSKLAGMIVKGIEAGRKVGQGGYDMSSLWSYRTSSDSVALDSASAANQLSAERDIPFVCIIAYPSDSLDDNTLLYNLARFNFGEYTSRNYDMSIESARGLTQFRITGFENHREAHGYAHKIYQDKDLAPTLRRTRIFLVSEKNQKLIGVNYSFDDYAKYYEKMFAPLKLDSTLTVDEDPAVKMYYEDEVPDDPQANRITDENDGDEYDISGDNGEQYEEIPIDVPATPSANEGEDIPVAQEKTDDTGGQTEEIPILPSTDTGNDDTPSEEIPAPAQPDAPAKPEPTKKEEPAKEEPTPTPPAQPEAPAKPEQPTKKEPAKEEPTPTIPAQPEQPAKQEPTKTEPAKPEPTKTEPAKEEPAKKETPKQPEKEDDDPVYDESEDDPIYEEDAPEQPAKKEPAKKDTPEEDDEEGEWYPI</sequence>
<feature type="compositionally biased region" description="Low complexity" evidence="2">
    <location>
        <begin position="1107"/>
        <end position="1117"/>
    </location>
</feature>
<feature type="compositionally biased region" description="Basic and acidic residues" evidence="2">
    <location>
        <begin position="1064"/>
        <end position="1076"/>
    </location>
</feature>
<dbReference type="PANTHER" id="PTHR24216">
    <property type="entry name" value="PAXILLIN-RELATED"/>
    <property type="match status" value="1"/>
</dbReference>
<feature type="region of interest" description="Disordered" evidence="2">
    <location>
        <begin position="965"/>
        <end position="993"/>
    </location>
</feature>
<dbReference type="Proteomes" id="UP000249375">
    <property type="component" value="Chromosome"/>
</dbReference>
<feature type="region of interest" description="Disordered" evidence="2">
    <location>
        <begin position="1020"/>
        <end position="1197"/>
    </location>
</feature>
<feature type="region of interest" description="Disordered" evidence="2">
    <location>
        <begin position="460"/>
        <end position="503"/>
    </location>
</feature>
<keyword evidence="1" id="KW-0802">TPR repeat</keyword>
<dbReference type="EMBL" id="CP033459">
    <property type="protein sequence ID" value="QFQ12846.1"/>
    <property type="molecule type" value="Genomic_DNA"/>
</dbReference>
<dbReference type="OrthoDB" id="1522549at2"/>
<dbReference type="Pfam" id="PF13181">
    <property type="entry name" value="TPR_8"/>
    <property type="match status" value="2"/>
</dbReference>
<organism evidence="3 4">
    <name type="scientific">Pseudoprevotella muciniphila</name>
    <dbReference type="NCBI Taxonomy" id="2133944"/>
    <lineage>
        <taxon>Bacteria</taxon>
        <taxon>Pseudomonadati</taxon>
        <taxon>Bacteroidota</taxon>
        <taxon>Bacteroidia</taxon>
        <taxon>Bacteroidales</taxon>
        <taxon>Prevotellaceae</taxon>
        <taxon>Pseudoprevotella</taxon>
    </lineage>
</organism>
<feature type="compositionally biased region" description="Acidic residues" evidence="2">
    <location>
        <begin position="981"/>
        <end position="993"/>
    </location>
</feature>
<feature type="repeat" description="TPR" evidence="1">
    <location>
        <begin position="260"/>
        <end position="293"/>
    </location>
</feature>
<feature type="compositionally biased region" description="Basic and acidic residues" evidence="2">
    <location>
        <begin position="460"/>
        <end position="472"/>
    </location>
</feature>
<dbReference type="AlphaFoldDB" id="A0A5P8E7C2"/>
<dbReference type="InterPro" id="IPR019734">
    <property type="entry name" value="TPR_rpt"/>
</dbReference>
<feature type="compositionally biased region" description="Acidic residues" evidence="2">
    <location>
        <begin position="1150"/>
        <end position="1171"/>
    </location>
</feature>
<dbReference type="SUPFAM" id="SSF48452">
    <property type="entry name" value="TPR-like"/>
    <property type="match status" value="1"/>
</dbReference>
<feature type="compositionally biased region" description="Basic and acidic residues" evidence="2">
    <location>
        <begin position="1118"/>
        <end position="1149"/>
    </location>
</feature>
<feature type="compositionally biased region" description="Basic and acidic residues" evidence="2">
    <location>
        <begin position="1092"/>
        <end position="1103"/>
    </location>
</feature>
<evidence type="ECO:0000313" key="4">
    <source>
        <dbReference type="Proteomes" id="UP000249375"/>
    </source>
</evidence>
<dbReference type="Gene3D" id="1.25.40.10">
    <property type="entry name" value="Tetratricopeptide repeat domain"/>
    <property type="match status" value="3"/>
</dbReference>
<reference evidence="3 4" key="1">
    <citation type="submission" date="2018-11" db="EMBL/GenBank/DDBJ databases">
        <authorList>
            <person name="Na S.W."/>
            <person name="Baik M."/>
        </authorList>
    </citation>
    <scope>NUCLEOTIDE SEQUENCE [LARGE SCALE GENOMIC DNA]</scope>
    <source>
        <strain evidence="3 4">E39</strain>
    </source>
</reference>
<protein>
    <recommendedName>
        <fullName evidence="5">Tetratricopeptide repeat protein</fullName>
    </recommendedName>
</protein>
<dbReference type="KEGG" id="alq:C7Y71_007330"/>
<evidence type="ECO:0000256" key="1">
    <source>
        <dbReference type="PROSITE-ProRule" id="PRU00339"/>
    </source>
</evidence>
<proteinExistence type="predicted"/>
<feature type="compositionally biased region" description="Basic and acidic residues" evidence="2">
    <location>
        <begin position="1174"/>
        <end position="1184"/>
    </location>
</feature>
<accession>A0A5P8E7C2</accession>
<dbReference type="PROSITE" id="PS50005">
    <property type="entry name" value="TPR"/>
    <property type="match status" value="1"/>
</dbReference>
<dbReference type="InterPro" id="IPR011990">
    <property type="entry name" value="TPR-like_helical_dom_sf"/>
</dbReference>
<evidence type="ECO:0008006" key="5">
    <source>
        <dbReference type="Google" id="ProtNLM"/>
    </source>
</evidence>
<evidence type="ECO:0000256" key="2">
    <source>
        <dbReference type="SAM" id="MobiDB-lite"/>
    </source>
</evidence>
<name>A0A5P8E7C2_9BACT</name>
<gene>
    <name evidence="3" type="ORF">C7Y71_007330</name>
</gene>
<dbReference type="SMART" id="SM00028">
    <property type="entry name" value="TPR"/>
    <property type="match status" value="3"/>
</dbReference>
<keyword evidence="4" id="KW-1185">Reference proteome</keyword>
<evidence type="ECO:0000313" key="3">
    <source>
        <dbReference type="EMBL" id="QFQ12846.1"/>
    </source>
</evidence>
<feature type="compositionally biased region" description="Acidic residues" evidence="2">
    <location>
        <begin position="1185"/>
        <end position="1197"/>
    </location>
</feature>
<feature type="compositionally biased region" description="Low complexity" evidence="2">
    <location>
        <begin position="491"/>
        <end position="503"/>
    </location>
</feature>
<feature type="compositionally biased region" description="Pro residues" evidence="2">
    <location>
        <begin position="1054"/>
        <end position="1063"/>
    </location>
</feature>